<dbReference type="GO" id="GO:0004222">
    <property type="term" value="F:metalloendopeptidase activity"/>
    <property type="evidence" value="ECO:0007669"/>
    <property type="project" value="InterPro"/>
</dbReference>
<dbReference type="PANTHER" id="PTHR22726">
    <property type="entry name" value="METALLOENDOPEPTIDASE OMA1"/>
    <property type="match status" value="1"/>
</dbReference>
<evidence type="ECO:0000313" key="10">
    <source>
        <dbReference type="Proteomes" id="UP000053464"/>
    </source>
</evidence>
<evidence type="ECO:0000256" key="3">
    <source>
        <dbReference type="ARBA" id="ARBA00022723"/>
    </source>
</evidence>
<dbReference type="Gene3D" id="1.25.40.10">
    <property type="entry name" value="Tetratricopeptide repeat domain"/>
    <property type="match status" value="1"/>
</dbReference>
<feature type="signal peptide" evidence="7">
    <location>
        <begin position="1"/>
        <end position="27"/>
    </location>
</feature>
<keyword evidence="2" id="KW-0645">Protease</keyword>
<dbReference type="GO" id="GO:0016020">
    <property type="term" value="C:membrane"/>
    <property type="evidence" value="ECO:0007669"/>
    <property type="project" value="TreeGrafter"/>
</dbReference>
<dbReference type="GO" id="GO:0051603">
    <property type="term" value="P:proteolysis involved in protein catabolic process"/>
    <property type="evidence" value="ECO:0007669"/>
    <property type="project" value="TreeGrafter"/>
</dbReference>
<name>A0A0G9MVV0_9SPHN</name>
<dbReference type="InterPro" id="IPR001915">
    <property type="entry name" value="Peptidase_M48"/>
</dbReference>
<keyword evidence="7" id="KW-0732">Signal</keyword>
<accession>A0A0G9MVV0</accession>
<comment type="caution">
    <text evidence="9">The sequence shown here is derived from an EMBL/GenBank/DDBJ whole genome shotgun (WGS) entry which is preliminary data.</text>
</comment>
<dbReference type="RefSeq" id="WP_047004518.1">
    <property type="nucleotide sequence ID" value="NZ_LBHB01000002.1"/>
</dbReference>
<dbReference type="SUPFAM" id="SSF48452">
    <property type="entry name" value="TPR-like"/>
    <property type="match status" value="1"/>
</dbReference>
<evidence type="ECO:0000256" key="4">
    <source>
        <dbReference type="ARBA" id="ARBA00022801"/>
    </source>
</evidence>
<dbReference type="STRING" id="1581420.AAW00_08410"/>
<evidence type="ECO:0000313" key="9">
    <source>
        <dbReference type="EMBL" id="KLE34851.1"/>
    </source>
</evidence>
<evidence type="ECO:0000256" key="1">
    <source>
        <dbReference type="ARBA" id="ARBA00001947"/>
    </source>
</evidence>
<organism evidence="9 10">
    <name type="scientific">Aurantiacibacter luteus</name>
    <dbReference type="NCBI Taxonomy" id="1581420"/>
    <lineage>
        <taxon>Bacteria</taxon>
        <taxon>Pseudomonadati</taxon>
        <taxon>Pseudomonadota</taxon>
        <taxon>Alphaproteobacteria</taxon>
        <taxon>Sphingomonadales</taxon>
        <taxon>Erythrobacteraceae</taxon>
        <taxon>Aurantiacibacter</taxon>
    </lineage>
</organism>
<sequence>MTRLPSLLARALAVLALAGLVAQPVAAQSQGPSVLRDAETEALLQDLVDPLADAAGLGSGAVDIVLINDPSMNAFVAGGQRIYIHSGTINEADSVGEVQGVLAHELGHITGGHINRMSEGMANAGRISLLSTLLAVGAALAGAGEAAMGIMQAGQRAALGNFLAFSRTQEASADQAGAQYLSEAGISGRGSLTFFERLQSYEFRRGISQDRENEYARSHPMTGQRLATLREGYEADRAWAAPDDAALQQRFERVKAKLFGYLAEPERTLQYYPIYLDTVPARYARALAYHKDARMDDALAEVGTLVSLEPDNPYFLELEGQILLESGQVPQSLAPLREATRLTGSNPLIASMLGHALLATDDPANLDEAESVLRAAVGRDRENPFAWYQLGVVYGLRGDQPRARLASAEQQVMSGNPQAAMMNAQAAEAGLEPYTADWIRAQDVQLQARGMLEQMAERN</sequence>
<keyword evidence="3" id="KW-0479">Metal-binding</keyword>
<keyword evidence="4" id="KW-0378">Hydrolase</keyword>
<dbReference type="EMBL" id="LBHB01000002">
    <property type="protein sequence ID" value="KLE34851.1"/>
    <property type="molecule type" value="Genomic_DNA"/>
</dbReference>
<dbReference type="PANTHER" id="PTHR22726:SF1">
    <property type="entry name" value="METALLOENDOPEPTIDASE OMA1, MITOCHONDRIAL"/>
    <property type="match status" value="1"/>
</dbReference>
<evidence type="ECO:0000256" key="2">
    <source>
        <dbReference type="ARBA" id="ARBA00022670"/>
    </source>
</evidence>
<dbReference type="CDD" id="cd07324">
    <property type="entry name" value="M48C_Oma1-like"/>
    <property type="match status" value="1"/>
</dbReference>
<gene>
    <name evidence="9" type="ORF">AAW00_08410</name>
</gene>
<reference evidence="9 10" key="1">
    <citation type="submission" date="2015-04" db="EMBL/GenBank/DDBJ databases">
        <title>The draft genome sequence of Erythrobacter luteus KA37.</title>
        <authorList>
            <person name="Zhuang L."/>
            <person name="Liu Y."/>
            <person name="Shao Z."/>
        </authorList>
    </citation>
    <scope>NUCLEOTIDE SEQUENCE [LARGE SCALE GENOMIC DNA]</scope>
    <source>
        <strain evidence="9 10">KA37</strain>
    </source>
</reference>
<evidence type="ECO:0000256" key="6">
    <source>
        <dbReference type="ARBA" id="ARBA00023049"/>
    </source>
</evidence>
<proteinExistence type="predicted"/>
<dbReference type="Proteomes" id="UP000053464">
    <property type="component" value="Unassembled WGS sequence"/>
</dbReference>
<evidence type="ECO:0000256" key="7">
    <source>
        <dbReference type="SAM" id="SignalP"/>
    </source>
</evidence>
<dbReference type="AlphaFoldDB" id="A0A0G9MVV0"/>
<comment type="cofactor">
    <cofactor evidence="1">
        <name>Zn(2+)</name>
        <dbReference type="ChEBI" id="CHEBI:29105"/>
    </cofactor>
</comment>
<dbReference type="InterPro" id="IPR011990">
    <property type="entry name" value="TPR-like_helical_dom_sf"/>
</dbReference>
<protein>
    <submittedName>
        <fullName evidence="9">Peptidase M48</fullName>
    </submittedName>
</protein>
<dbReference type="InterPro" id="IPR051156">
    <property type="entry name" value="Mito/Outer_Membr_Metalloprot"/>
</dbReference>
<evidence type="ECO:0000259" key="8">
    <source>
        <dbReference type="Pfam" id="PF01435"/>
    </source>
</evidence>
<keyword evidence="10" id="KW-1185">Reference proteome</keyword>
<dbReference type="Pfam" id="PF01435">
    <property type="entry name" value="Peptidase_M48"/>
    <property type="match status" value="1"/>
</dbReference>
<keyword evidence="6" id="KW-0482">Metalloprotease</keyword>
<dbReference type="PATRIC" id="fig|1581420.6.peg.1727"/>
<feature type="chain" id="PRO_5002580639" evidence="7">
    <location>
        <begin position="28"/>
        <end position="459"/>
    </location>
</feature>
<dbReference type="Gene3D" id="3.30.2010.10">
    <property type="entry name" value="Metalloproteases ('zincins'), catalytic domain"/>
    <property type="match status" value="1"/>
</dbReference>
<evidence type="ECO:0000256" key="5">
    <source>
        <dbReference type="ARBA" id="ARBA00022833"/>
    </source>
</evidence>
<dbReference type="GO" id="GO:0046872">
    <property type="term" value="F:metal ion binding"/>
    <property type="evidence" value="ECO:0007669"/>
    <property type="project" value="UniProtKB-KW"/>
</dbReference>
<keyword evidence="5" id="KW-0862">Zinc</keyword>
<feature type="domain" description="Peptidase M48" evidence="8">
    <location>
        <begin position="40"/>
        <end position="231"/>
    </location>
</feature>
<dbReference type="OrthoDB" id="9814887at2"/>